<dbReference type="PANTHER" id="PTHR11242:SF0">
    <property type="entry name" value="TPR_REGION DOMAIN-CONTAINING PROTEIN"/>
    <property type="match status" value="1"/>
</dbReference>
<evidence type="ECO:0000256" key="1">
    <source>
        <dbReference type="ARBA" id="ARBA00022737"/>
    </source>
</evidence>
<keyword evidence="1" id="KW-0677">Repeat</keyword>
<reference evidence="4" key="2">
    <citation type="submission" date="2025-08" db="UniProtKB">
        <authorList>
            <consortium name="RefSeq"/>
        </authorList>
    </citation>
    <scope>IDENTIFICATION</scope>
    <source>
        <tissue evidence="4">Leaf</tissue>
    </source>
</reference>
<proteinExistence type="predicted"/>
<evidence type="ECO:0000256" key="2">
    <source>
        <dbReference type="ARBA" id="ARBA00022803"/>
    </source>
</evidence>
<dbReference type="Proteomes" id="UP000813463">
    <property type="component" value="Chromosome 6"/>
</dbReference>
<protein>
    <submittedName>
        <fullName evidence="4">Uncharacterized protein</fullName>
    </submittedName>
</protein>
<dbReference type="PANTHER" id="PTHR11242">
    <property type="entry name" value="ARYL HYDROCARBON RECEPTOR INTERACTING PROTEIN RELATED"/>
    <property type="match status" value="1"/>
</dbReference>
<keyword evidence="2" id="KW-0802">TPR repeat</keyword>
<reference evidence="3" key="1">
    <citation type="journal article" date="2021" name="Nat. Commun.">
        <title>Genomic analyses provide insights into spinach domestication and the genetic basis of agronomic traits.</title>
        <authorList>
            <person name="Cai X."/>
            <person name="Sun X."/>
            <person name="Xu C."/>
            <person name="Sun H."/>
            <person name="Wang X."/>
            <person name="Ge C."/>
            <person name="Zhang Z."/>
            <person name="Wang Q."/>
            <person name="Fei Z."/>
            <person name="Jiao C."/>
            <person name="Wang Q."/>
        </authorList>
    </citation>
    <scope>NUCLEOTIDE SEQUENCE [LARGE SCALE GENOMIC DNA]</scope>
    <source>
        <strain evidence="3">cv. Varoflay</strain>
    </source>
</reference>
<evidence type="ECO:0000313" key="3">
    <source>
        <dbReference type="Proteomes" id="UP000813463"/>
    </source>
</evidence>
<dbReference type="SUPFAM" id="SSF48452">
    <property type="entry name" value="TPR-like"/>
    <property type="match status" value="1"/>
</dbReference>
<evidence type="ECO:0000313" key="4">
    <source>
        <dbReference type="RefSeq" id="XP_056689704.1"/>
    </source>
</evidence>
<dbReference type="GeneID" id="130464252"/>
<gene>
    <name evidence="4" type="primary">LOC130464252</name>
</gene>
<dbReference type="RefSeq" id="XP_056689704.1">
    <property type="nucleotide sequence ID" value="XM_056833726.1"/>
</dbReference>
<dbReference type="Gene3D" id="1.25.40.10">
    <property type="entry name" value="Tetratricopeptide repeat domain"/>
    <property type="match status" value="1"/>
</dbReference>
<accession>A0ABM3R254</accession>
<dbReference type="InterPro" id="IPR039663">
    <property type="entry name" value="AIP/AIPL1/TTC9"/>
</dbReference>
<organism evidence="3 4">
    <name type="scientific">Spinacia oleracea</name>
    <name type="common">Spinach</name>
    <dbReference type="NCBI Taxonomy" id="3562"/>
    <lineage>
        <taxon>Eukaryota</taxon>
        <taxon>Viridiplantae</taxon>
        <taxon>Streptophyta</taxon>
        <taxon>Embryophyta</taxon>
        <taxon>Tracheophyta</taxon>
        <taxon>Spermatophyta</taxon>
        <taxon>Magnoliopsida</taxon>
        <taxon>eudicotyledons</taxon>
        <taxon>Gunneridae</taxon>
        <taxon>Pentapetalae</taxon>
        <taxon>Caryophyllales</taxon>
        <taxon>Chenopodiaceae</taxon>
        <taxon>Chenopodioideae</taxon>
        <taxon>Anserineae</taxon>
        <taxon>Spinacia</taxon>
    </lineage>
</organism>
<keyword evidence="3" id="KW-1185">Reference proteome</keyword>
<sequence>MKEAGNLLFKQGDIEDALEKYGYAGIILGCFQFEENDDRAEFFDLANCILLNSAACFSRKREFEQVGKICSVILEFNPNNVKASYRRAMAAIELGRSDLAYPDLLMASHNDPRNTEVRKKLEEVKQSREKEVSGKHSLGDVPIGLGLGLSPPRKKSKGELVKEHTIDQVQLHEKEHIMSEKIGCDVRLGLNSTVSEPVLSIMKDKHLSESSSVVEENLMSAVLEGAEEMMEDVLSVSNSENSKPVEPNYRVVNRLRSGSSLSISKKDYQLLLKGKTIQYFNSKVASPMTIRVIGGGLDNTMKRNYECHEKRLEDSFRVDMPQHSSIVSGLNEELENQREERLRLDGHYNLFDSNKESESESMSVTTENYHHIGDASEYRDDACFKSTASIQQDEKFDPGVKVRKKDGRCIGRKATRKQVDKKENAIVTHSYPVFSSIKVEKKRKVVTPPSDCIQRPRKKVLYASLTNSIESYASSFESCASSVESCISSDKSCNNKVICVSHEMANSQE</sequence>
<dbReference type="InterPro" id="IPR011990">
    <property type="entry name" value="TPR-like_helical_dom_sf"/>
</dbReference>
<name>A0ABM3R254_SPIOL</name>